<gene>
    <name evidence="9" type="ORF">FB460_2424</name>
</gene>
<feature type="transmembrane region" description="Helical" evidence="7">
    <location>
        <begin position="12"/>
        <end position="40"/>
    </location>
</feature>
<dbReference type="PROSITE" id="PS50928">
    <property type="entry name" value="ABC_TM1"/>
    <property type="match status" value="1"/>
</dbReference>
<evidence type="ECO:0000256" key="6">
    <source>
        <dbReference type="ARBA" id="ARBA00023136"/>
    </source>
</evidence>
<dbReference type="AlphaFoldDB" id="A0A542ZAJ2"/>
<feature type="transmembrane region" description="Helical" evidence="7">
    <location>
        <begin position="178"/>
        <end position="199"/>
    </location>
</feature>
<dbReference type="NCBIfam" id="TIGR01097">
    <property type="entry name" value="PhnE"/>
    <property type="match status" value="1"/>
</dbReference>
<evidence type="ECO:0000256" key="3">
    <source>
        <dbReference type="ARBA" id="ARBA00022475"/>
    </source>
</evidence>
<dbReference type="CDD" id="cd06261">
    <property type="entry name" value="TM_PBP2"/>
    <property type="match status" value="1"/>
</dbReference>
<dbReference type="InterPro" id="IPR005769">
    <property type="entry name" value="PhnE/PtxC"/>
</dbReference>
<dbReference type="EMBL" id="VFOR01000003">
    <property type="protein sequence ID" value="TQL57346.1"/>
    <property type="molecule type" value="Genomic_DNA"/>
</dbReference>
<keyword evidence="2 7" id="KW-0813">Transport</keyword>
<dbReference type="Pfam" id="PF00528">
    <property type="entry name" value="BPD_transp_1"/>
    <property type="match status" value="1"/>
</dbReference>
<dbReference type="Proteomes" id="UP000316196">
    <property type="component" value="Unassembled WGS sequence"/>
</dbReference>
<evidence type="ECO:0000256" key="2">
    <source>
        <dbReference type="ARBA" id="ARBA00022448"/>
    </source>
</evidence>
<comment type="subcellular location">
    <subcellularLocation>
        <location evidence="1 7">Cell membrane</location>
        <topology evidence="1 7">Multi-pass membrane protein</topology>
    </subcellularLocation>
</comment>
<evidence type="ECO:0000256" key="7">
    <source>
        <dbReference type="RuleBase" id="RU363032"/>
    </source>
</evidence>
<feature type="transmembrane region" description="Helical" evidence="7">
    <location>
        <begin position="206"/>
        <end position="227"/>
    </location>
</feature>
<dbReference type="InterPro" id="IPR035906">
    <property type="entry name" value="MetI-like_sf"/>
</dbReference>
<keyword evidence="6 7" id="KW-0472">Membrane</keyword>
<dbReference type="SUPFAM" id="SSF161098">
    <property type="entry name" value="MetI-like"/>
    <property type="match status" value="1"/>
</dbReference>
<comment type="similarity">
    <text evidence="7">Belongs to the binding-protein-dependent transport system permease family.</text>
</comment>
<dbReference type="OrthoDB" id="9808005at2"/>
<dbReference type="PANTHER" id="PTHR30043:SF1">
    <property type="entry name" value="ABC TRANSPORT SYSTEM PERMEASE PROTEIN P69"/>
    <property type="match status" value="1"/>
</dbReference>
<accession>A0A542ZAJ2</accession>
<dbReference type="RefSeq" id="WP_142094435.1">
    <property type="nucleotide sequence ID" value="NZ_BAAAMD010000003.1"/>
</dbReference>
<evidence type="ECO:0000256" key="1">
    <source>
        <dbReference type="ARBA" id="ARBA00004651"/>
    </source>
</evidence>
<keyword evidence="3" id="KW-1003">Cell membrane</keyword>
<evidence type="ECO:0000256" key="4">
    <source>
        <dbReference type="ARBA" id="ARBA00022692"/>
    </source>
</evidence>
<reference evidence="9 10" key="1">
    <citation type="submission" date="2019-06" db="EMBL/GenBank/DDBJ databases">
        <title>Sequencing the genomes of 1000 actinobacteria strains.</title>
        <authorList>
            <person name="Klenk H.-P."/>
        </authorList>
    </citation>
    <scope>NUCLEOTIDE SEQUENCE [LARGE SCALE GENOMIC DNA]</scope>
    <source>
        <strain evidence="9 10">DSM 8251</strain>
    </source>
</reference>
<evidence type="ECO:0000256" key="5">
    <source>
        <dbReference type="ARBA" id="ARBA00022989"/>
    </source>
</evidence>
<dbReference type="PANTHER" id="PTHR30043">
    <property type="entry name" value="PHOSPHONATES TRANSPORT SYSTEM PERMEASE PROTEIN"/>
    <property type="match status" value="1"/>
</dbReference>
<keyword evidence="4 7" id="KW-0812">Transmembrane</keyword>
<protein>
    <submittedName>
        <fullName evidence="9">Phosphonate transport system permease protein</fullName>
    </submittedName>
</protein>
<feature type="domain" description="ABC transmembrane type-1" evidence="8">
    <location>
        <begin position="68"/>
        <end position="251"/>
    </location>
</feature>
<keyword evidence="5 7" id="KW-1133">Transmembrane helix</keyword>
<evidence type="ECO:0000313" key="10">
    <source>
        <dbReference type="Proteomes" id="UP000316196"/>
    </source>
</evidence>
<dbReference type="Gene3D" id="1.10.3720.10">
    <property type="entry name" value="MetI-like"/>
    <property type="match status" value="1"/>
</dbReference>
<comment type="caution">
    <text evidence="9">The sequence shown here is derived from an EMBL/GenBank/DDBJ whole genome shotgun (WGS) entry which is preliminary data.</text>
</comment>
<feature type="transmembrane region" description="Helical" evidence="7">
    <location>
        <begin position="60"/>
        <end position="87"/>
    </location>
</feature>
<organism evidence="9 10">
    <name type="scientific">Propioniferax innocua</name>
    <dbReference type="NCBI Taxonomy" id="1753"/>
    <lineage>
        <taxon>Bacteria</taxon>
        <taxon>Bacillati</taxon>
        <taxon>Actinomycetota</taxon>
        <taxon>Actinomycetes</taxon>
        <taxon>Propionibacteriales</taxon>
        <taxon>Propionibacteriaceae</taxon>
        <taxon>Propioniferax</taxon>
    </lineage>
</organism>
<proteinExistence type="inferred from homology"/>
<dbReference type="InterPro" id="IPR000515">
    <property type="entry name" value="MetI-like"/>
</dbReference>
<evidence type="ECO:0000259" key="8">
    <source>
        <dbReference type="PROSITE" id="PS50928"/>
    </source>
</evidence>
<dbReference type="GO" id="GO:0015416">
    <property type="term" value="F:ABC-type phosphonate transporter activity"/>
    <property type="evidence" value="ECO:0007669"/>
    <property type="project" value="InterPro"/>
</dbReference>
<feature type="transmembrane region" description="Helical" evidence="7">
    <location>
        <begin position="233"/>
        <end position="254"/>
    </location>
</feature>
<feature type="transmembrane region" description="Helical" evidence="7">
    <location>
        <begin position="120"/>
        <end position="149"/>
    </location>
</feature>
<name>A0A542ZAJ2_9ACTN</name>
<dbReference type="GO" id="GO:0005886">
    <property type="term" value="C:plasma membrane"/>
    <property type="evidence" value="ECO:0007669"/>
    <property type="project" value="UniProtKB-SubCell"/>
</dbReference>
<evidence type="ECO:0000313" key="9">
    <source>
        <dbReference type="EMBL" id="TQL57346.1"/>
    </source>
</evidence>
<keyword evidence="10" id="KW-1185">Reference proteome</keyword>
<sequence>MSIRQTIHRNLPLHIAVVAIIGALFWLSSAMIGADFARLIANVGRAGGLVSRMLSPNWDYLLAVLPALAETVQMALAGTTIGAAMALPVSFLATKTITGNHGVTIVVRSLLNLIRTIPEVLAAALLVALVGIGAFTGMLAIVVFTFGFISKLFYESIESIDEGTLEAMAAVGATRAQVAVHAVIPSLLPNIVSYTLYVLEINVRSSIVLGMVGAGGVGVPLQSAMALARYDRVVVIVLAVFVVVLIIDALSAWARRRLL</sequence>